<proteinExistence type="predicted"/>
<evidence type="ECO:0000313" key="1">
    <source>
        <dbReference type="EMBL" id="SEF11709.1"/>
    </source>
</evidence>
<dbReference type="Proteomes" id="UP000182725">
    <property type="component" value="Unassembled WGS sequence"/>
</dbReference>
<protein>
    <submittedName>
        <fullName evidence="1">Uncharacterized protein</fullName>
    </submittedName>
</protein>
<gene>
    <name evidence="1" type="ORF">SAMN04489740_4134</name>
</gene>
<sequence>MDASRRPHVDVKDERGGIIDPELLTTKQRTQRRAAITEQFREGGQLSNLQSVRDELAIRMSWVEEWDHHRALNKWTLRQMGGLIAASSAGNG</sequence>
<dbReference type="RefSeq" id="WP_074713569.1">
    <property type="nucleotide sequence ID" value="NZ_FNTV01000002.1"/>
</dbReference>
<dbReference type="AlphaFoldDB" id="A0A1H5PCU5"/>
<dbReference type="EMBL" id="FNTV01000002">
    <property type="protein sequence ID" value="SEF11709.1"/>
    <property type="molecule type" value="Genomic_DNA"/>
</dbReference>
<organism evidence="1 2">
    <name type="scientific">Arthrobacter alpinus</name>
    <dbReference type="NCBI Taxonomy" id="656366"/>
    <lineage>
        <taxon>Bacteria</taxon>
        <taxon>Bacillati</taxon>
        <taxon>Actinomycetota</taxon>
        <taxon>Actinomycetes</taxon>
        <taxon>Micrococcales</taxon>
        <taxon>Micrococcaceae</taxon>
        <taxon>Arthrobacter</taxon>
    </lineage>
</organism>
<accession>A0A1H5PCU5</accession>
<evidence type="ECO:0000313" key="2">
    <source>
        <dbReference type="Proteomes" id="UP000182725"/>
    </source>
</evidence>
<name>A0A1H5PCU5_9MICC</name>
<reference evidence="1 2" key="1">
    <citation type="submission" date="2016-10" db="EMBL/GenBank/DDBJ databases">
        <authorList>
            <person name="de Groot N.N."/>
        </authorList>
    </citation>
    <scope>NUCLEOTIDE SEQUENCE [LARGE SCALE GENOMIC DNA]</scope>
    <source>
        <strain evidence="1 2">DSM 22274</strain>
    </source>
</reference>